<dbReference type="GO" id="GO:0030313">
    <property type="term" value="C:cell envelope"/>
    <property type="evidence" value="ECO:0007669"/>
    <property type="project" value="UniProtKB-SubCell"/>
</dbReference>
<name>A0AA48I2P9_9ALTE</name>
<evidence type="ECO:0000256" key="4">
    <source>
        <dbReference type="ARBA" id="ARBA00022729"/>
    </source>
</evidence>
<comment type="subcellular location">
    <subcellularLocation>
        <location evidence="1">Cell envelope</location>
    </subcellularLocation>
    <subcellularLocation>
        <location evidence="2">Secreted</location>
    </subcellularLocation>
</comment>
<dbReference type="Pfam" id="PF13517">
    <property type="entry name" value="FG-GAP_3"/>
    <property type="match status" value="3"/>
</dbReference>
<dbReference type="PANTHER" id="PTHR39431:SF1">
    <property type="entry name" value="FRPA_C-RELATED PROTEIN"/>
    <property type="match status" value="1"/>
</dbReference>
<feature type="domain" description="Imelysin-like" evidence="8">
    <location>
        <begin position="505"/>
        <end position="823"/>
    </location>
</feature>
<dbReference type="InterPro" id="IPR034984">
    <property type="entry name" value="Imelysin-like_IPPA"/>
</dbReference>
<dbReference type="InterPro" id="IPR038352">
    <property type="entry name" value="Imelysin_sf"/>
</dbReference>
<dbReference type="Proteomes" id="UP001333710">
    <property type="component" value="Chromosome"/>
</dbReference>
<dbReference type="AlphaFoldDB" id="A0AA48I2P9"/>
<feature type="compositionally biased region" description="Acidic residues" evidence="6">
    <location>
        <begin position="394"/>
        <end position="404"/>
    </location>
</feature>
<dbReference type="CDD" id="cd14659">
    <property type="entry name" value="Imelysin-like_IPPA"/>
    <property type="match status" value="1"/>
</dbReference>
<organism evidence="9 10">
    <name type="scientific">Planctobacterium marinum</name>
    <dbReference type="NCBI Taxonomy" id="1631968"/>
    <lineage>
        <taxon>Bacteria</taxon>
        <taxon>Pseudomonadati</taxon>
        <taxon>Pseudomonadota</taxon>
        <taxon>Gammaproteobacteria</taxon>
        <taxon>Alteromonadales</taxon>
        <taxon>Alteromonadaceae</taxon>
        <taxon>Planctobacterium</taxon>
    </lineage>
</organism>
<evidence type="ECO:0000313" key="10">
    <source>
        <dbReference type="Proteomes" id="UP001333710"/>
    </source>
</evidence>
<keyword evidence="10" id="KW-1185">Reference proteome</keyword>
<evidence type="ECO:0000256" key="3">
    <source>
        <dbReference type="ARBA" id="ARBA00022525"/>
    </source>
</evidence>
<dbReference type="Pfam" id="PF09375">
    <property type="entry name" value="Peptidase_M75"/>
    <property type="match status" value="1"/>
</dbReference>
<feature type="compositionally biased region" description="Acidic residues" evidence="6">
    <location>
        <begin position="440"/>
        <end position="450"/>
    </location>
</feature>
<dbReference type="Gene3D" id="2.130.10.130">
    <property type="entry name" value="Integrin alpha, N-terminal"/>
    <property type="match status" value="2"/>
</dbReference>
<protein>
    <recommendedName>
        <fullName evidence="8">Imelysin-like domain-containing protein</fullName>
    </recommendedName>
</protein>
<keyword evidence="4 7" id="KW-0732">Signal</keyword>
<evidence type="ECO:0000256" key="5">
    <source>
        <dbReference type="ARBA" id="ARBA00022837"/>
    </source>
</evidence>
<dbReference type="RefSeq" id="WP_338290680.1">
    <property type="nucleotide sequence ID" value="NZ_AP027272.1"/>
</dbReference>
<feature type="signal peptide" evidence="7">
    <location>
        <begin position="1"/>
        <end position="36"/>
    </location>
</feature>
<dbReference type="InterPro" id="IPR013517">
    <property type="entry name" value="FG-GAP"/>
</dbReference>
<evidence type="ECO:0000256" key="2">
    <source>
        <dbReference type="ARBA" id="ARBA00004613"/>
    </source>
</evidence>
<dbReference type="Pfam" id="PF18884">
    <property type="entry name" value="TSP3_bac"/>
    <property type="match status" value="4"/>
</dbReference>
<evidence type="ECO:0000259" key="8">
    <source>
        <dbReference type="Pfam" id="PF09375"/>
    </source>
</evidence>
<dbReference type="PANTHER" id="PTHR39431">
    <property type="entry name" value="FRPA/C-RELATED PROTEIN"/>
    <property type="match status" value="1"/>
</dbReference>
<feature type="compositionally biased region" description="Polar residues" evidence="6">
    <location>
        <begin position="428"/>
        <end position="438"/>
    </location>
</feature>
<feature type="compositionally biased region" description="Acidic residues" evidence="6">
    <location>
        <begin position="417"/>
        <end position="427"/>
    </location>
</feature>
<evidence type="ECO:0000256" key="6">
    <source>
        <dbReference type="SAM" id="MobiDB-lite"/>
    </source>
</evidence>
<keyword evidence="3" id="KW-0964">Secreted</keyword>
<feature type="chain" id="PRO_5041304444" description="Imelysin-like domain-containing protein" evidence="7">
    <location>
        <begin position="37"/>
        <end position="846"/>
    </location>
</feature>
<sequence length="846" mass="91285">MKINPKFNQSRKKREGALFTVLSMLAVLVAPNSVWANSAQGSAALDYDGDGKDDIVFRRASSFQNIVYRSSDDQTSQITFGRNAGDIPVVGDFDGDGIADFAVRRATGQIWYVKNSSGTDRISGNADGITRQQFGLQTGDIPVPADYDGDGITDLAVRRPSNQFWYILNSSGVDSLTGNADGITRRQFGTQESDIPVPADYDGDGKADLAVRRPGTQFWYVLNSSGVDNISGKSDGITRKRFGTQETDIPVPADYDGDGKADLAVRRPGTQFWYVLNSSGTDAISGNADGITRRQFGLRSTDIPVPADYDGDGKADLAVRRAATSQWFVLNSSGTDVLTSNGDGISRLTFGTQQTDIPLAQPQYDLWTSADIDQDGLTKAEEDALGTDYTVADSDNDGLSDGDEINTYGTDATSSDSDNDGLSDSDEINTYNTSATQADSDGDGLSDGDEINVYQTDPNNGDSDGDGLNDGDEVSDGTDPNEAQQAAEFTESGLIEAIVDNIYIPTFELFAQRAQALDTSVSAYCDALPGDENNLRGTAQNNWKSAMDTWQMAELMQVGPLADNSNERRNRIYSWPNNRACFVDQDVVAAEESGYDITQQNVARKGMDALEYLLFDEDLDHKCTTPGTEPDGWNDRTDEDRIAARCYFASVVSSDVLAGANDIVTQWTGDSGYGELLKNAGNPGSDFSTSLEAINDITDGFFYFTGAMKDGKIAAPVGIKVNNCGLVPCAQDAESPYADYSLENILNNMRALRTLLAGNSEQDPSFVDFLTEEGDTQTASNIITQLDEAITLAEQMTGTYSNVLEQNPESVEQLHEEVNEVDDILKGDFIQSLALELPSTSAGDND</sequence>
<dbReference type="KEGG" id="pmaw:MACH26_03510"/>
<evidence type="ECO:0000256" key="7">
    <source>
        <dbReference type="SAM" id="SignalP"/>
    </source>
</evidence>
<reference evidence="9" key="1">
    <citation type="submission" date="2023-01" db="EMBL/GenBank/DDBJ databases">
        <title>Complete genome sequence of Planctobacterium marinum strain Dej080120_11.</title>
        <authorList>
            <person name="Ueki S."/>
            <person name="Maruyama F."/>
        </authorList>
    </citation>
    <scope>NUCLEOTIDE SEQUENCE</scope>
    <source>
        <strain evidence="9">Dej080120_11</strain>
    </source>
</reference>
<feature type="region of interest" description="Disordered" evidence="6">
    <location>
        <begin position="388"/>
        <end position="483"/>
    </location>
</feature>
<dbReference type="EMBL" id="AP027272">
    <property type="protein sequence ID" value="BDX04830.1"/>
    <property type="molecule type" value="Genomic_DNA"/>
</dbReference>
<evidence type="ECO:0000313" key="9">
    <source>
        <dbReference type="EMBL" id="BDX04830.1"/>
    </source>
</evidence>
<dbReference type="InterPro" id="IPR018976">
    <property type="entry name" value="Imelysin-like"/>
</dbReference>
<dbReference type="Gene3D" id="1.20.1420.20">
    <property type="entry name" value="M75 peptidase, HXXE motif"/>
    <property type="match status" value="1"/>
</dbReference>
<feature type="compositionally biased region" description="Acidic residues" evidence="6">
    <location>
        <begin position="463"/>
        <end position="476"/>
    </location>
</feature>
<evidence type="ECO:0000256" key="1">
    <source>
        <dbReference type="ARBA" id="ARBA00004196"/>
    </source>
</evidence>
<keyword evidence="5" id="KW-0106">Calcium</keyword>
<dbReference type="InterPro" id="IPR059100">
    <property type="entry name" value="TSP3_bac"/>
</dbReference>
<accession>A0AA48I2P9</accession>
<proteinExistence type="predicted"/>
<dbReference type="InterPro" id="IPR028994">
    <property type="entry name" value="Integrin_alpha_N"/>
</dbReference>
<dbReference type="SUPFAM" id="SSF69318">
    <property type="entry name" value="Integrin alpha N-terminal domain"/>
    <property type="match status" value="2"/>
</dbReference>
<gene>
    <name evidence="9" type="ORF">MACH26_03510</name>
</gene>